<dbReference type="Pfam" id="PF18857">
    <property type="entry name" value="LPD38"/>
    <property type="match status" value="1"/>
</dbReference>
<feature type="region of interest" description="Disordered" evidence="1">
    <location>
        <begin position="1486"/>
        <end position="1517"/>
    </location>
</feature>
<dbReference type="Pfam" id="PF18798">
    <property type="entry name" value="LPD3"/>
    <property type="match status" value="1"/>
</dbReference>
<evidence type="ECO:0000259" key="3">
    <source>
        <dbReference type="Pfam" id="PF18763"/>
    </source>
</evidence>
<evidence type="ECO:0000259" key="2">
    <source>
        <dbReference type="Pfam" id="PF18760"/>
    </source>
</evidence>
<evidence type="ECO:0000313" key="9">
    <source>
        <dbReference type="EMBL" id="TCK70084.1"/>
    </source>
</evidence>
<feature type="region of interest" description="Disordered" evidence="1">
    <location>
        <begin position="1015"/>
        <end position="1037"/>
    </location>
</feature>
<organism evidence="9 10">
    <name type="scientific">Lonepinella koalarum</name>
    <dbReference type="NCBI Taxonomy" id="53417"/>
    <lineage>
        <taxon>Bacteria</taxon>
        <taxon>Pseudomonadati</taxon>
        <taxon>Pseudomonadota</taxon>
        <taxon>Gammaproteobacteria</taxon>
        <taxon>Pasteurellales</taxon>
        <taxon>Pasteurellaceae</taxon>
        <taxon>Lonepinella</taxon>
    </lineage>
</organism>
<dbReference type="InterPro" id="IPR040824">
    <property type="entry name" value="LPD3"/>
</dbReference>
<keyword evidence="10" id="KW-1185">Reference proteome</keyword>
<feature type="domain" description="ART-PolyVal-like" evidence="2">
    <location>
        <begin position="1562"/>
        <end position="1717"/>
    </location>
</feature>
<feature type="compositionally biased region" description="Polar residues" evidence="1">
    <location>
        <begin position="1487"/>
        <end position="1505"/>
    </location>
</feature>
<reference evidence="9 10" key="1">
    <citation type="submission" date="2019-03" db="EMBL/GenBank/DDBJ databases">
        <title>Genomic Encyclopedia of Type Strains, Phase IV (KMG-IV): sequencing the most valuable type-strain genomes for metagenomic binning, comparative biology and taxonomic classification.</title>
        <authorList>
            <person name="Goeker M."/>
        </authorList>
    </citation>
    <scope>NUCLEOTIDE SEQUENCE [LARGE SCALE GENOMIC DNA]</scope>
    <source>
        <strain evidence="9 10">DSM 10053</strain>
    </source>
</reference>
<evidence type="ECO:0000256" key="1">
    <source>
        <dbReference type="SAM" id="MobiDB-lite"/>
    </source>
</evidence>
<comment type="caution">
    <text evidence="9">The sequence shown here is derived from an EMBL/GenBank/DDBJ whole genome shotgun (WGS) entry which is preliminary data.</text>
</comment>
<dbReference type="InterPro" id="IPR040561">
    <property type="entry name" value="LPD38"/>
</dbReference>
<feature type="compositionally biased region" description="Polar residues" evidence="1">
    <location>
        <begin position="458"/>
        <end position="481"/>
    </location>
</feature>
<dbReference type="Pfam" id="PF18760">
    <property type="entry name" value="ART-PolyVal"/>
    <property type="match status" value="1"/>
</dbReference>
<dbReference type="InterPro" id="IPR041398">
    <property type="entry name" value="DdrB_dom"/>
</dbReference>
<feature type="compositionally biased region" description="Polar residues" evidence="1">
    <location>
        <begin position="1015"/>
        <end position="1031"/>
    </location>
</feature>
<accession>A0A4R1KXL8</accession>
<dbReference type="InterPro" id="IPR040998">
    <property type="entry name" value="PBECR5"/>
</dbReference>
<feature type="compositionally biased region" description="Low complexity" evidence="1">
    <location>
        <begin position="368"/>
        <end position="384"/>
    </location>
</feature>
<evidence type="ECO:0000313" key="10">
    <source>
        <dbReference type="Proteomes" id="UP000295496"/>
    </source>
</evidence>
<dbReference type="EMBL" id="SMGJ01000003">
    <property type="protein sequence ID" value="TCK70084.1"/>
    <property type="molecule type" value="Genomic_DNA"/>
</dbReference>
<dbReference type="InterPro" id="IPR041092">
    <property type="entry name" value="PBECR1"/>
</dbReference>
<proteinExistence type="predicted"/>
<name>A0A4R1KXL8_9PAST</name>
<dbReference type="InterPro" id="IPR041131">
    <property type="entry name" value="MuF_C"/>
</dbReference>
<feature type="domain" description="Large polyvalent protein-associated" evidence="4">
    <location>
        <begin position="2256"/>
        <end position="2368"/>
    </location>
</feature>
<protein>
    <recommendedName>
        <fullName evidence="11">Phage MuF C-terminal domain-containing protein</fullName>
    </recommendedName>
</protein>
<evidence type="ECO:0000259" key="6">
    <source>
        <dbReference type="Pfam" id="PF18814"/>
    </source>
</evidence>
<dbReference type="Pfam" id="PF18763">
    <property type="entry name" value="ddrB-ParB"/>
    <property type="match status" value="1"/>
</dbReference>
<evidence type="ECO:0000259" key="5">
    <source>
        <dbReference type="Pfam" id="PF18809"/>
    </source>
</evidence>
<feature type="domain" description="DdrB-like" evidence="3">
    <location>
        <begin position="505"/>
        <end position="627"/>
    </location>
</feature>
<evidence type="ECO:0008006" key="11">
    <source>
        <dbReference type="Google" id="ProtNLM"/>
    </source>
</evidence>
<feature type="region of interest" description="Disordered" evidence="1">
    <location>
        <begin position="368"/>
        <end position="389"/>
    </location>
</feature>
<evidence type="ECO:0000259" key="7">
    <source>
        <dbReference type="Pfam" id="PF18819"/>
    </source>
</evidence>
<sequence>MSQSTDELIRLFQNPNNPPAVNVQQAFADLYGAPNAMTAQPDTAFGLASLYAPPTVQVAPQNDIPPSAGFWGNVKDAALVVPKSATRLVSSVGGLIDPQGALRQWGDEATQYWQNLETEENRYNREQNAQRLALDKQLGGTGFTASLANFFENPLTTGGDVAESVLPGIAVGIGAAYLAPATGGVSLAAAAPMILGGVQGAGETRNEINDHIMAMPQEALDASPLYLQYLFQGHSPESARVALATSLKEHGGEVLMNGLSSAALERLGGFLPVGRAGSALNSAGGRFGREFVTETADEMAQQVTTNKAISDIDNAHSLTDNLGAAAFGGMLGGGLGGGVAYGMQRMMNSGKQETNQDDELINSLAEPQATQPAQPTDQTQAQTAVQNPPVSAVALNEQALERVLANIENESDRDDLFDELKADIQDGVIEQVAQENTRYGKLAAAYLAEVGHTDHVTDQATPTESQTAVQNPSDFSAKQSAEQAQIIPREWGLMGKTDEVDIGDNQYQPFQYEVVEADVLTPTQDKADNQFRDRNRVTSQTQIQRMAANLDPRKLGESPTMDMGAPLVAQNGNTIIAGNGRSMAIQQAYQQGKGDSYRQYLINNAGKFGIDTAQLANMKNPVLVRRLSNDVDIAQTAIRSNEQGGMQMSNLEQAKVDAQRLPSLGMFNVGENGELNNVANRQFINQFIANQSENMRNALLDGQGQLSQTGVQRLRNALLYTAYGDTDVLTRAVESTDQGAKNILNALVKVSPAVAQAKQNMANGRLGDVDISADIVRAVEVYNQLRSQGRNINEYLAQQDFVSELSPEAKSVLTIFNENHRSAKRIGEILDTYYRQAQNQGNIDQGNLFDDTPFDKVGTLEQAKVAEPETTLFSRSEIKSGQENIARGSQAMNMVIQQHSDVENAMFRQGVGWIDFIWGTVGRIRPNGKSKGAKGVSHIINKRMQADNMSREQVENFLTQELPSVINNGDITEHRVEEQSENIRIEHNGNVVHLVKEQGKNAWLLTAFESHSVNQGTGVSSSDLRTNSPTPSRAEVGADGINNIQQRQQSVNTQATQDQQTLSRILGEKTASHIEVVDRNTVQPPKGETAESLLDGNVEGWYDSTTQKIYIYSDNITANNVMSREERLAWVAWHELAHRGVDVTLGARFEDIVTRMGKHPVVERIAKTIQQERAEYGEVPFTVAVEEAVAEINAAVETGNWAELESRYNVKIGRLWKDGFGQYLRKYANVLRRVVNAILKRDPNSMAMTTQEVFDVLAGIRQGGIGSDTQGESGSGEVRYSLSEDPNSDFAKAVDAVANGENVQGYVNVGTTPDVLKMIGLPDTDVTIHGSTFKKVMQDKHNVTPETLKQLPKQINNPVAVMKSSTQENGYVVLTELTENVNGVNKPVVAALHLKQTQQGIELINIASVYGRNNSQIQRGLENDLLYWNKEKGAKFLDNLTLQLRSPLSENSSPKWTDFADTFGLQLPAYVSQNQSLSERNIKTETDLSQYQSENKSDSGVNSASKVHPELTEENYNQAKADGKTELTFEQWKQVRTPEFKRWFGDWENDPKNASKVINPRTGEPLVVYRGTPQDLGYTFKYGQSVYGGNQGFWFTPFESVAKTYAFDDVTGETGDIKAVFIKSTKPLDARELGFRATSKHFYNFFADKFGYSESNGSNKFFDITDLHAKNQDYINSNLERNGYDGFTFNDKSASGEVFIVFNPNQIKSATDNNGEFNPDNDDIRFSRKAPRKENYQRDLMVTHSLSAENIMHADKMGGLPMASLAISKQGSNIDFGEVTLIGDRNHIDPKGENKANVFGSDIYSPRYPQVSYKLNAKDQRALYQRFEDTAKLLNDKGFDWNFTGNLEQKGVSNILADSAEVQYEFLQSKGIEPNIVYEEKAHNEFADYQSVQKALSNGGIDALRSDDFLRDFAKERLAKLEEARAKQGNTTSPIVRKSTERKIAEMQDIINMSAENRAFYLNGDIKRLVKGLDPTTDVDYGRTKAALNEQITQHHYQNAFNQYVQDIVAPLDIREQLENGENPRTGETRYVEHSLENVVKKLKQNLRGGESFDYGTGSLRAKVTPQFKSVPDIQKNKSRLVDKETSEQAIEQMENDVATLGEQLGVGNEIYNLLHNAVDESIEQAFVYSSVENTPQNRQAVADMLAKLKAMPTEYFEAKAKDVTQFSDFLGAVVPENLPKNAYNVLEKAGLKIYEYDPNDTNSRAETVKQATNELDENSGGNVLFSRRPKTETLEKLRESESIHISGKEIEASSDMKQYKRNALNYGKSLRGVYTNKDTGGKVNLTRSSILEVLHHDFKNPEHLQSIAAIPQIIENAVYLDTLPNEDKAKNPEIREYDYYVAGLNIGKKDYTVRAVIATDSNGEKYYDHKLTPIEKGELIAIASRITSSRIDNNSPNDELLEFTSRVSTAENPNSSSEKGELLSTLGITTPNSESNSPFSAIDDKRLLQILQEDNQQEADNANNDIRYSRRQSAANLAQKGQATQEAGWFDDVRGRNFAGLRERWNTLIGKVDEKVADQLRPVNDWIDGLKDHGYSEHEIEMLRHDLYLATGRRDALNSEIEQQFLKPLMAKLVALSKKYNKDELTIKRLVGYWASTRYAIEKNNEILARERKAMLEAKAERSLAQNEWAKDPTNPDLIKAVEDADKVYRKANRTYRRRKHDVESIDPDVEFKIGTAGGWSNANAKIIMDNIEKHISRVDLEEAVRHLYRLNQHRLVLDHASGRYTEEQYREFKKNPHYVPLTGDPNAQEDFDGISGAGQTAVNISRDRQLKGRKMSEAEDGIDASWRAIGKTTTYSGWAEFKNRIDDIYQEKLDELVQINHLAEKSAREQLEKTLGLSKKRLGGTTRSSDNVLIRKQGGEYFEYGLPPAVIQAIQRENVEQSNSFMRAVSKPLGWFARGVTQWNITFAPVNMMRDVWEKSEFIRIQKVFDKNGNLLDSQQMDKIARTFLNNAVNPSKGIWQATKRFGFNQTLRDSQPSEKLLKDMLAQGALSTYRTYLETTEKDLVKKLQKENSVVSKKLLQAGEVIAGYNKIFDTVSSLASYQALIEHGVDPKQAAGITLELTNFRKTGSVMPFFKALYAFAQPTAMGGRNMMKYLSTPKGQKRFLGYMAVMMPLYMMLRALWDDDEGGNELDKQGDITRYIPIPLPGEKILKIPVGFGMPQLAWNFATNMVKAAVSDISVSEAAVNMFVQSTKSIAPIAPSEISAGKYPLEKAALTFTPTLLQPIAQITLNRNAFGNSITTEYVNKDKLKAEQAKSTTADFWQDLALGIHDTIGVDMHPEQVKNVFDGYSGFVGSLKELSTMFIENPNREKHGLDTRIPFINQLIGTPNQFANASRYYESIHEAANVAREYNSRKERGKLDGWLTDERKDIVTFYELDKKRSAQIRSQKAQLTKALRAGRLSQEAYEQRLRDYHQHSDEYQRVMLNRWRKMQGLNTAE</sequence>
<evidence type="ECO:0000259" key="8">
    <source>
        <dbReference type="Pfam" id="PF18857"/>
    </source>
</evidence>
<dbReference type="Pfam" id="PF18819">
    <property type="entry name" value="MuF_C"/>
    <property type="match status" value="1"/>
</dbReference>
<evidence type="ECO:0000259" key="4">
    <source>
        <dbReference type="Pfam" id="PF18798"/>
    </source>
</evidence>
<feature type="region of interest" description="Disordered" evidence="1">
    <location>
        <begin position="457"/>
        <end position="481"/>
    </location>
</feature>
<gene>
    <name evidence="9" type="ORF">EV692_1310</name>
</gene>
<feature type="domain" description="Phage MuF C-terminal" evidence="7">
    <location>
        <begin position="1334"/>
        <end position="1433"/>
    </location>
</feature>
<feature type="domain" description="Phage-Barnase-EndoU-ColicinE5/D-RelE-like nuclease" evidence="5">
    <location>
        <begin position="905"/>
        <end position="1011"/>
    </location>
</feature>
<dbReference type="Proteomes" id="UP000295496">
    <property type="component" value="Unassembled WGS sequence"/>
</dbReference>
<feature type="domain" description="Barnase-EndoU-ColicinE5/D-RelE like" evidence="6">
    <location>
        <begin position="1735"/>
        <end position="1886"/>
    </location>
</feature>
<dbReference type="RefSeq" id="WP_132301711.1">
    <property type="nucleotide sequence ID" value="NZ_CP170642.1"/>
</dbReference>
<feature type="domain" description="Large polyvalent protein associated" evidence="8">
    <location>
        <begin position="3143"/>
        <end position="3300"/>
    </location>
</feature>
<dbReference type="Pfam" id="PF18809">
    <property type="entry name" value="PBECR1"/>
    <property type="match status" value="1"/>
</dbReference>
<dbReference type="Pfam" id="PF18814">
    <property type="entry name" value="PBECR5"/>
    <property type="match status" value="1"/>
</dbReference>
<dbReference type="InterPro" id="IPR049522">
    <property type="entry name" value="ART-PolyVal_dom"/>
</dbReference>